<accession>A0ACC0NPE9</accession>
<evidence type="ECO:0000313" key="2">
    <source>
        <dbReference type="Proteomes" id="UP001062846"/>
    </source>
</evidence>
<reference evidence="1" key="1">
    <citation type="submission" date="2022-02" db="EMBL/GenBank/DDBJ databases">
        <title>Plant Genome Project.</title>
        <authorList>
            <person name="Zhang R.-G."/>
        </authorList>
    </citation>
    <scope>NUCLEOTIDE SEQUENCE</scope>
    <source>
        <strain evidence="1">AT1</strain>
    </source>
</reference>
<comment type="caution">
    <text evidence="1">The sequence shown here is derived from an EMBL/GenBank/DDBJ whole genome shotgun (WGS) entry which is preliminary data.</text>
</comment>
<gene>
    <name evidence="1" type="ORF">RHMOL_Rhmol05G0122500</name>
</gene>
<name>A0ACC0NPE9_RHOML</name>
<keyword evidence="2" id="KW-1185">Reference proteome</keyword>
<evidence type="ECO:0000313" key="1">
    <source>
        <dbReference type="EMBL" id="KAI8554766.1"/>
    </source>
</evidence>
<organism evidence="1 2">
    <name type="scientific">Rhododendron molle</name>
    <name type="common">Chinese azalea</name>
    <name type="synonym">Azalea mollis</name>
    <dbReference type="NCBI Taxonomy" id="49168"/>
    <lineage>
        <taxon>Eukaryota</taxon>
        <taxon>Viridiplantae</taxon>
        <taxon>Streptophyta</taxon>
        <taxon>Embryophyta</taxon>
        <taxon>Tracheophyta</taxon>
        <taxon>Spermatophyta</taxon>
        <taxon>Magnoliopsida</taxon>
        <taxon>eudicotyledons</taxon>
        <taxon>Gunneridae</taxon>
        <taxon>Pentapetalae</taxon>
        <taxon>asterids</taxon>
        <taxon>Ericales</taxon>
        <taxon>Ericaceae</taxon>
        <taxon>Ericoideae</taxon>
        <taxon>Rhodoreae</taxon>
        <taxon>Rhododendron</taxon>
    </lineage>
</organism>
<dbReference type="Proteomes" id="UP001062846">
    <property type="component" value="Chromosome 5"/>
</dbReference>
<proteinExistence type="predicted"/>
<sequence length="344" mass="38854">MFSLGLKVLQLGNHLKGLIQLLFDFRGKSSDLRNGFCSKSCTDDGKYNTIVSCGFRRKSSDLGNGLCSKPCGLMEFLRNSEPIGQLEENNGVEKRNGDYVKEIFVSDGEFGEISKGDDNVKENFDSHGEFGDESNGQELVNGDEEVDVMALRELVNIERQRADAVYLELEKERNAAATASEEAMAMILRLQNEKSLIEMEAKQYHRLAEEKQIHDQEVIQSLRWIVKKHESERGLLEDQLRYFRRKSKVCVKGDEGDESEGFDESWNFFNSNMEESPGDALISSRDIDMSPRRRISFLTVSMFGEGGGDGGVVFGGEENRELEEREGGKERVFLEVYGYLLGCI</sequence>
<protein>
    <submittedName>
        <fullName evidence="1">Uncharacterized protein</fullName>
    </submittedName>
</protein>
<dbReference type="EMBL" id="CM046392">
    <property type="protein sequence ID" value="KAI8554766.1"/>
    <property type="molecule type" value="Genomic_DNA"/>
</dbReference>